<feature type="region of interest" description="Disordered" evidence="1">
    <location>
        <begin position="328"/>
        <end position="422"/>
    </location>
</feature>
<reference evidence="2 3" key="1">
    <citation type="journal article" date="2015" name="Front. Microbiol.">
        <title>Genome sequence of the plant growth promoting endophytic yeast Rhodotorula graminis WP1.</title>
        <authorList>
            <person name="Firrincieli A."/>
            <person name="Otillar R."/>
            <person name="Salamov A."/>
            <person name="Schmutz J."/>
            <person name="Khan Z."/>
            <person name="Redman R.S."/>
            <person name="Fleck N.D."/>
            <person name="Lindquist E."/>
            <person name="Grigoriev I.V."/>
            <person name="Doty S.L."/>
        </authorList>
    </citation>
    <scope>NUCLEOTIDE SEQUENCE [LARGE SCALE GENOMIC DNA]</scope>
    <source>
        <strain evidence="2 3">WP1</strain>
    </source>
</reference>
<proteinExistence type="predicted"/>
<accession>A0A0P9GGE7</accession>
<protein>
    <submittedName>
        <fullName evidence="2">Uncharacterized protein</fullName>
    </submittedName>
</protein>
<feature type="compositionally biased region" description="Low complexity" evidence="1">
    <location>
        <begin position="329"/>
        <end position="353"/>
    </location>
</feature>
<feature type="compositionally biased region" description="Acidic residues" evidence="1">
    <location>
        <begin position="46"/>
        <end position="57"/>
    </location>
</feature>
<sequence>MNRPRPIERRTSTIGLFSFGHGYRNGAEEQTGEMRTAGGQSGGRGDEEERDHDEEGSAEGATQTLTALCAQLDDGDSDFEDLEPDLDLEPVAQRRFARSPAPSPASSRFLRSSRTSRRLGLSLLKFGGSTSADAAAKGRSSPVWYAQARVRVEPSFALAPAADDDHCSSLVDPHTLTSHRPGPTLSPSSSRPSSAASSTLSSSSDASSAQDLATAQIVVHAQSRSSFEQQEHEQQQVELGAYAYRRSSVGTIVPRLRALEPMSPFKPRFEAVDEPGPSSASHETGGAHDKDAGDPSLALAHLGSPAFRLDSDDPTALAALRRAGEHVFGPASSAASAAARPAPQWAAQQGARALGPPPPFGATSEGGLEGGEGPQSPGSPDSASRLRAGAGSMGEGGTGSERGKTGAERGSGARRVLGERQI</sequence>
<keyword evidence="3" id="KW-1185">Reference proteome</keyword>
<feature type="region of interest" description="Disordered" evidence="1">
    <location>
        <begin position="267"/>
        <end position="299"/>
    </location>
</feature>
<feature type="compositionally biased region" description="Low complexity" evidence="1">
    <location>
        <begin position="98"/>
        <end position="113"/>
    </location>
</feature>
<feature type="compositionally biased region" description="Low complexity" evidence="1">
    <location>
        <begin position="186"/>
        <end position="212"/>
    </location>
</feature>
<feature type="compositionally biased region" description="Basic and acidic residues" evidence="1">
    <location>
        <begin position="1"/>
        <end position="11"/>
    </location>
</feature>
<gene>
    <name evidence="2" type="ORF">RHOBADRAFT_50372</name>
</gene>
<name>A0A0P9GGE7_RHOGW</name>
<dbReference type="Proteomes" id="UP000053890">
    <property type="component" value="Unassembled WGS sequence"/>
</dbReference>
<feature type="region of interest" description="Disordered" evidence="1">
    <location>
        <begin position="1"/>
        <end position="63"/>
    </location>
</feature>
<evidence type="ECO:0000313" key="3">
    <source>
        <dbReference type="Proteomes" id="UP000053890"/>
    </source>
</evidence>
<evidence type="ECO:0000256" key="1">
    <source>
        <dbReference type="SAM" id="MobiDB-lite"/>
    </source>
</evidence>
<feature type="region of interest" description="Disordered" evidence="1">
    <location>
        <begin position="94"/>
        <end position="113"/>
    </location>
</feature>
<dbReference type="AlphaFoldDB" id="A0A0P9GGE7"/>
<evidence type="ECO:0000313" key="2">
    <source>
        <dbReference type="EMBL" id="KPV71931.1"/>
    </source>
</evidence>
<dbReference type="EMBL" id="KQ474090">
    <property type="protein sequence ID" value="KPV71931.1"/>
    <property type="molecule type" value="Genomic_DNA"/>
</dbReference>
<dbReference type="GeneID" id="28975754"/>
<feature type="compositionally biased region" description="Gly residues" evidence="1">
    <location>
        <begin position="391"/>
        <end position="400"/>
    </location>
</feature>
<dbReference type="RefSeq" id="XP_018267980.1">
    <property type="nucleotide sequence ID" value="XM_018415306.1"/>
</dbReference>
<feature type="region of interest" description="Disordered" evidence="1">
    <location>
        <begin position="163"/>
        <end position="212"/>
    </location>
</feature>
<organism evidence="2 3">
    <name type="scientific">Rhodotorula graminis (strain WP1)</name>
    <dbReference type="NCBI Taxonomy" id="578459"/>
    <lineage>
        <taxon>Eukaryota</taxon>
        <taxon>Fungi</taxon>
        <taxon>Dikarya</taxon>
        <taxon>Basidiomycota</taxon>
        <taxon>Pucciniomycotina</taxon>
        <taxon>Microbotryomycetes</taxon>
        <taxon>Sporidiobolales</taxon>
        <taxon>Sporidiobolaceae</taxon>
        <taxon>Rhodotorula</taxon>
    </lineage>
</organism>